<dbReference type="AlphaFoldDB" id="A0A0B6Z2W1"/>
<dbReference type="InterPro" id="IPR029021">
    <property type="entry name" value="Prot-tyrosine_phosphatase-like"/>
</dbReference>
<reference evidence="1" key="1">
    <citation type="submission" date="2014-12" db="EMBL/GenBank/DDBJ databases">
        <title>Insight into the proteome of Arion vulgaris.</title>
        <authorList>
            <person name="Aradska J."/>
            <person name="Bulat T."/>
            <person name="Smidak R."/>
            <person name="Sarate P."/>
            <person name="Gangsoo J."/>
            <person name="Sialana F."/>
            <person name="Bilban M."/>
            <person name="Lubec G."/>
        </authorList>
    </citation>
    <scope>NUCLEOTIDE SEQUENCE</scope>
    <source>
        <tissue evidence="1">Skin</tissue>
    </source>
</reference>
<protein>
    <submittedName>
        <fullName evidence="1">Uncharacterized protein</fullName>
    </submittedName>
</protein>
<name>A0A0B6Z2W1_9EUPU</name>
<sequence>STAGQPIFASGQPTLNGLNKILDKFLSNGYSKIIVLNLRSEPVLFQRVDDDCVPYSARHKKHIHNMVVM</sequence>
<dbReference type="Gene3D" id="3.90.190.10">
    <property type="entry name" value="Protein tyrosine phosphatase superfamily"/>
    <property type="match status" value="1"/>
</dbReference>
<dbReference type="EMBL" id="HACG01015416">
    <property type="protein sequence ID" value="CEK62281.1"/>
    <property type="molecule type" value="Transcribed_RNA"/>
</dbReference>
<proteinExistence type="predicted"/>
<accession>A0A0B6Z2W1</accession>
<evidence type="ECO:0000313" key="1">
    <source>
        <dbReference type="EMBL" id="CEK62281.1"/>
    </source>
</evidence>
<gene>
    <name evidence="1" type="primary">ORF44735</name>
</gene>
<feature type="non-terminal residue" evidence="1">
    <location>
        <position position="1"/>
    </location>
</feature>
<feature type="non-terminal residue" evidence="1">
    <location>
        <position position="69"/>
    </location>
</feature>
<organism evidence="1">
    <name type="scientific">Arion vulgaris</name>
    <dbReference type="NCBI Taxonomy" id="1028688"/>
    <lineage>
        <taxon>Eukaryota</taxon>
        <taxon>Metazoa</taxon>
        <taxon>Spiralia</taxon>
        <taxon>Lophotrochozoa</taxon>
        <taxon>Mollusca</taxon>
        <taxon>Gastropoda</taxon>
        <taxon>Heterobranchia</taxon>
        <taxon>Euthyneura</taxon>
        <taxon>Panpulmonata</taxon>
        <taxon>Eupulmonata</taxon>
        <taxon>Stylommatophora</taxon>
        <taxon>Helicina</taxon>
        <taxon>Arionoidea</taxon>
        <taxon>Arionidae</taxon>
        <taxon>Arion</taxon>
    </lineage>
</organism>